<dbReference type="PANTHER" id="PTHR42815:SF2">
    <property type="entry name" value="FAD-BINDING, PUTATIVE (AFU_ORTHOLOGUE AFUA_6G07600)-RELATED"/>
    <property type="match status" value="1"/>
</dbReference>
<comment type="caution">
    <text evidence="3">The sequence shown here is derived from an EMBL/GenBank/DDBJ whole genome shotgun (WGS) entry which is preliminary data.</text>
</comment>
<evidence type="ECO:0000313" key="4">
    <source>
        <dbReference type="Proteomes" id="UP000317839"/>
    </source>
</evidence>
<dbReference type="CDD" id="cd00207">
    <property type="entry name" value="fer2"/>
    <property type="match status" value="1"/>
</dbReference>
<dbReference type="InterPro" id="IPR017938">
    <property type="entry name" value="Riboflavin_synthase-like_b-brl"/>
</dbReference>
<dbReference type="PROSITE" id="PS51384">
    <property type="entry name" value="FAD_FR"/>
    <property type="match status" value="1"/>
</dbReference>
<organism evidence="3 4">
    <name type="scientific">Aliikangiella marina</name>
    <dbReference type="NCBI Taxonomy" id="1712262"/>
    <lineage>
        <taxon>Bacteria</taxon>
        <taxon>Pseudomonadati</taxon>
        <taxon>Pseudomonadota</taxon>
        <taxon>Gammaproteobacteria</taxon>
        <taxon>Oceanospirillales</taxon>
        <taxon>Pleioneaceae</taxon>
        <taxon>Aliikangiella</taxon>
    </lineage>
</organism>
<dbReference type="InterPro" id="IPR001433">
    <property type="entry name" value="OxRdtase_FAD/NAD-bd"/>
</dbReference>
<feature type="domain" description="FAD-binding FR-type" evidence="2">
    <location>
        <begin position="357"/>
        <end position="463"/>
    </location>
</feature>
<proteinExistence type="predicted"/>
<dbReference type="EMBL" id="VIKR01000007">
    <property type="protein sequence ID" value="TQV71111.1"/>
    <property type="molecule type" value="Genomic_DNA"/>
</dbReference>
<name>A0A545T1L5_9GAMM</name>
<dbReference type="Pfam" id="PF00111">
    <property type="entry name" value="Fer2"/>
    <property type="match status" value="1"/>
</dbReference>
<evidence type="ECO:0000313" key="3">
    <source>
        <dbReference type="EMBL" id="TQV71111.1"/>
    </source>
</evidence>
<dbReference type="PANTHER" id="PTHR42815">
    <property type="entry name" value="FAD-BINDING, PUTATIVE (AFU_ORTHOLOGUE AFUA_6G07600)-RELATED"/>
    <property type="match status" value="1"/>
</dbReference>
<evidence type="ECO:0000259" key="2">
    <source>
        <dbReference type="PROSITE" id="PS51384"/>
    </source>
</evidence>
<dbReference type="PROSITE" id="PS51085">
    <property type="entry name" value="2FE2S_FER_2"/>
    <property type="match status" value="1"/>
</dbReference>
<dbReference type="GO" id="GO:0016491">
    <property type="term" value="F:oxidoreductase activity"/>
    <property type="evidence" value="ECO:0007669"/>
    <property type="project" value="InterPro"/>
</dbReference>
<gene>
    <name evidence="3" type="ORF">FLL45_22555</name>
</gene>
<dbReference type="Gene3D" id="3.40.50.80">
    <property type="entry name" value="Nucleotide-binding domain of ferredoxin-NADP reductase (FNR) module"/>
    <property type="match status" value="1"/>
</dbReference>
<dbReference type="PRINTS" id="PR00409">
    <property type="entry name" value="PHDIOXRDTASE"/>
</dbReference>
<dbReference type="AlphaFoldDB" id="A0A545T1L5"/>
<dbReference type="Gene3D" id="2.30.110.10">
    <property type="entry name" value="Electron Transport, Fmn-binding Protein, Chain A"/>
    <property type="match status" value="2"/>
</dbReference>
<reference evidence="3 4" key="1">
    <citation type="submission" date="2019-06" db="EMBL/GenBank/DDBJ databases">
        <title>Draft genome of Aliikangiella marina GYP-15.</title>
        <authorList>
            <person name="Wang G."/>
        </authorList>
    </citation>
    <scope>NUCLEOTIDE SEQUENCE [LARGE SCALE GENOMIC DNA]</scope>
    <source>
        <strain evidence="3 4">GYP-15</strain>
    </source>
</reference>
<dbReference type="InterPro" id="IPR001041">
    <property type="entry name" value="2Fe-2S_ferredoxin-type"/>
</dbReference>
<dbReference type="SUPFAM" id="SSF63380">
    <property type="entry name" value="Riboflavin synthase domain-like"/>
    <property type="match status" value="1"/>
</dbReference>
<dbReference type="PROSITE" id="PS00197">
    <property type="entry name" value="2FE2S_FER_1"/>
    <property type="match status" value="1"/>
</dbReference>
<dbReference type="GO" id="GO:0051537">
    <property type="term" value="F:2 iron, 2 sulfur cluster binding"/>
    <property type="evidence" value="ECO:0007669"/>
    <property type="project" value="InterPro"/>
</dbReference>
<dbReference type="InterPro" id="IPR012349">
    <property type="entry name" value="Split_barrel_FMN-bd"/>
</dbReference>
<dbReference type="SUPFAM" id="SSF54292">
    <property type="entry name" value="2Fe-2S ferredoxin-like"/>
    <property type="match status" value="1"/>
</dbReference>
<dbReference type="Proteomes" id="UP000317839">
    <property type="component" value="Unassembled WGS sequence"/>
</dbReference>
<protein>
    <submittedName>
        <fullName evidence="3">2Fe-2S iron-sulfur cluster binding domain-containing protein</fullName>
    </submittedName>
</protein>
<dbReference type="Gene3D" id="2.40.30.10">
    <property type="entry name" value="Translation factors"/>
    <property type="match status" value="1"/>
</dbReference>
<sequence length="673" mass="75118">MLVSLTSLRRRALIFQLNRRFKMNSLSLSADTSPFHKGEKIVQSKAGEVESGNRNGTVISNQIIPGAIPFIAQQSMIVVSHIDPTGNVWASVLFGKPGFIKAINRSLIELDSSIIVSHTDDSFWGNIDINPTIGLLIIELSTRRRLRINGKIEKIDNYRYQIMVEQTYPNCPKYIQRRNLSLDTDNNRSLLPKVESGNQLKPDQAQLIANADSFFVASACQLLESNASATDFSSPFTADASHRGGFPGFVEVKGNRLRIPDYPGNSMFNTLGNIEMYPHAGLVFIDFDNSKLIQVSGSAKILWDEEDLTNQSDGTQRFWELYIERWQETPIPASISWQFFDYSPHNPRSNKAESNNTETLTLQVSKVVEETKAIKTFTLVSNDHGILPAIEAGSHLPIVLTLPSGKQIERHYSIISSSDENRFYKIAVQKQSRSRGGSEFIHNQLVAGSLLSAKAPKNAFPLGNHSGCTLLVAGGIGITPILSMIQTLKSRNRPFEVHYVAKTQQDMAFYEKVKKIAQGRAYFYFSKEPSSPKLDVVALMKSATENTHLYVCGPTKLINAIRDTGNILDWNPEKIHFESFGTNNKDNKTFQVNLTKTNAVITVKPQESILDVLIKKKINVAYDCKRGECGMCAVDIIKGDVEHRDFYLSKSEQNAQMCICVSRAKDSKLVLAI</sequence>
<accession>A0A545T1L5</accession>
<dbReference type="SUPFAM" id="SSF52343">
    <property type="entry name" value="Ferredoxin reductase-like, C-terminal NADP-linked domain"/>
    <property type="match status" value="1"/>
</dbReference>
<dbReference type="InterPro" id="IPR039261">
    <property type="entry name" value="FNR_nucleotide-bd"/>
</dbReference>
<dbReference type="InterPro" id="IPR017927">
    <property type="entry name" value="FAD-bd_FR_type"/>
</dbReference>
<dbReference type="InterPro" id="IPR012675">
    <property type="entry name" value="Beta-grasp_dom_sf"/>
</dbReference>
<dbReference type="CDD" id="cd06185">
    <property type="entry name" value="PDR_like"/>
    <property type="match status" value="1"/>
</dbReference>
<evidence type="ECO:0000259" key="1">
    <source>
        <dbReference type="PROSITE" id="PS51085"/>
    </source>
</evidence>
<dbReference type="Pfam" id="PF00175">
    <property type="entry name" value="NAD_binding_1"/>
    <property type="match status" value="1"/>
</dbReference>
<feature type="domain" description="2Fe-2S ferredoxin-type" evidence="1">
    <location>
        <begin position="590"/>
        <end position="673"/>
    </location>
</feature>
<keyword evidence="4" id="KW-1185">Reference proteome</keyword>
<dbReference type="InterPro" id="IPR036010">
    <property type="entry name" value="2Fe-2S_ferredoxin-like_sf"/>
</dbReference>
<dbReference type="OrthoDB" id="9796486at2"/>
<dbReference type="InterPro" id="IPR006058">
    <property type="entry name" value="2Fe2S_fd_BS"/>
</dbReference>
<dbReference type="Gene3D" id="3.10.20.30">
    <property type="match status" value="1"/>
</dbReference>